<accession>A0AA88E4Q7</accession>
<reference evidence="2" key="1">
    <citation type="submission" date="2023-07" db="EMBL/GenBank/DDBJ databases">
        <title>draft genome sequence of fig (Ficus carica).</title>
        <authorList>
            <person name="Takahashi T."/>
            <person name="Nishimura K."/>
        </authorList>
    </citation>
    <scope>NUCLEOTIDE SEQUENCE</scope>
</reference>
<evidence type="ECO:0000313" key="2">
    <source>
        <dbReference type="EMBL" id="GMN67944.1"/>
    </source>
</evidence>
<dbReference type="AlphaFoldDB" id="A0AA88E4Q7"/>
<evidence type="ECO:0000313" key="3">
    <source>
        <dbReference type="Proteomes" id="UP001187192"/>
    </source>
</evidence>
<proteinExistence type="predicted"/>
<organism evidence="2 3">
    <name type="scientific">Ficus carica</name>
    <name type="common">Common fig</name>
    <dbReference type="NCBI Taxonomy" id="3494"/>
    <lineage>
        <taxon>Eukaryota</taxon>
        <taxon>Viridiplantae</taxon>
        <taxon>Streptophyta</taxon>
        <taxon>Embryophyta</taxon>
        <taxon>Tracheophyta</taxon>
        <taxon>Spermatophyta</taxon>
        <taxon>Magnoliopsida</taxon>
        <taxon>eudicotyledons</taxon>
        <taxon>Gunneridae</taxon>
        <taxon>Pentapetalae</taxon>
        <taxon>rosids</taxon>
        <taxon>fabids</taxon>
        <taxon>Rosales</taxon>
        <taxon>Moraceae</taxon>
        <taxon>Ficeae</taxon>
        <taxon>Ficus</taxon>
    </lineage>
</organism>
<keyword evidence="1" id="KW-0732">Signal</keyword>
<dbReference type="Proteomes" id="UP001187192">
    <property type="component" value="Unassembled WGS sequence"/>
</dbReference>
<feature type="chain" id="PRO_5041671206" evidence="1">
    <location>
        <begin position="24"/>
        <end position="128"/>
    </location>
</feature>
<keyword evidence="3" id="KW-1185">Reference proteome</keyword>
<comment type="caution">
    <text evidence="2">The sequence shown here is derived from an EMBL/GenBank/DDBJ whole genome shotgun (WGS) entry which is preliminary data.</text>
</comment>
<dbReference type="Gramene" id="FCD_00034585-RA">
    <property type="protein sequence ID" value="FCD_00034585-RA:cds"/>
    <property type="gene ID" value="FCD_00034585"/>
</dbReference>
<gene>
    <name evidence="2" type="ORF">TIFTF001_037001</name>
</gene>
<evidence type="ECO:0000256" key="1">
    <source>
        <dbReference type="SAM" id="SignalP"/>
    </source>
</evidence>
<feature type="signal peptide" evidence="1">
    <location>
        <begin position="1"/>
        <end position="23"/>
    </location>
</feature>
<dbReference type="EMBL" id="BTGU01000523">
    <property type="protein sequence ID" value="GMN67944.1"/>
    <property type="molecule type" value="Genomic_DNA"/>
</dbReference>
<name>A0AA88E4Q7_FICCA</name>
<sequence length="128" mass="13433">MAYRSSLLLIAAFLVAATSVANGQILATVSSVAVARVNSTTTTILRGVNVTLACNQTAVARPVTTDIFTGFFTIFVPSPNATLVRASRCALFTNASVGSAPPRVFNATIIPLIPEFFPITAYTSSQFT</sequence>
<protein>
    <submittedName>
        <fullName evidence="2">Uncharacterized protein</fullName>
    </submittedName>
</protein>